<dbReference type="AlphaFoldDB" id="A0A4C2AHQ6"/>
<keyword evidence="3" id="KW-1185">Reference proteome</keyword>
<reference evidence="2 3" key="1">
    <citation type="journal article" date="2019" name="Commun. Biol.">
        <title>The bagworm genome reveals a unique fibroin gene that provides high tensile strength.</title>
        <authorList>
            <person name="Kono N."/>
            <person name="Nakamura H."/>
            <person name="Ohtoshi R."/>
            <person name="Tomita M."/>
            <person name="Numata K."/>
            <person name="Arakawa K."/>
        </authorList>
    </citation>
    <scope>NUCLEOTIDE SEQUENCE [LARGE SCALE GENOMIC DNA]</scope>
</reference>
<dbReference type="InterPro" id="IPR021109">
    <property type="entry name" value="Peptidase_aspartic_dom_sf"/>
</dbReference>
<comment type="caution">
    <text evidence="2">The sequence shown here is derived from an EMBL/GenBank/DDBJ whole genome shotgun (WGS) entry which is preliminary data.</text>
</comment>
<evidence type="ECO:0000313" key="3">
    <source>
        <dbReference type="Proteomes" id="UP000299102"/>
    </source>
</evidence>
<dbReference type="OrthoDB" id="413361at2759"/>
<feature type="domain" description="Retrovirus-related Pol polyprotein from transposon TNT 1-94-like beta-barrel" evidence="1">
    <location>
        <begin position="18"/>
        <end position="99"/>
    </location>
</feature>
<dbReference type="InterPro" id="IPR054722">
    <property type="entry name" value="PolX-like_BBD"/>
</dbReference>
<evidence type="ECO:0000313" key="2">
    <source>
        <dbReference type="EMBL" id="GBP98554.1"/>
    </source>
</evidence>
<name>A0A4C2AHQ6_EUMVA</name>
<dbReference type="Pfam" id="PF22936">
    <property type="entry name" value="Pol_BBD"/>
    <property type="match status" value="1"/>
</dbReference>
<accession>A0A4C2AHQ6</accession>
<dbReference type="Proteomes" id="UP000299102">
    <property type="component" value="Unassembled WGS sequence"/>
</dbReference>
<proteinExistence type="predicted"/>
<dbReference type="SUPFAM" id="SSF50630">
    <property type="entry name" value="Acid proteases"/>
    <property type="match status" value="1"/>
</dbReference>
<evidence type="ECO:0000259" key="1">
    <source>
        <dbReference type="Pfam" id="PF22936"/>
    </source>
</evidence>
<protein>
    <submittedName>
        <fullName evidence="2">Copia protein</fullName>
    </submittedName>
</protein>
<organism evidence="2 3">
    <name type="scientific">Eumeta variegata</name>
    <name type="common">Bagworm moth</name>
    <name type="synonym">Eumeta japonica</name>
    <dbReference type="NCBI Taxonomy" id="151549"/>
    <lineage>
        <taxon>Eukaryota</taxon>
        <taxon>Metazoa</taxon>
        <taxon>Ecdysozoa</taxon>
        <taxon>Arthropoda</taxon>
        <taxon>Hexapoda</taxon>
        <taxon>Insecta</taxon>
        <taxon>Pterygota</taxon>
        <taxon>Neoptera</taxon>
        <taxon>Endopterygota</taxon>
        <taxon>Lepidoptera</taxon>
        <taxon>Glossata</taxon>
        <taxon>Ditrysia</taxon>
        <taxon>Tineoidea</taxon>
        <taxon>Psychidae</taxon>
        <taxon>Oiketicinae</taxon>
        <taxon>Eumeta</taxon>
    </lineage>
</organism>
<sequence>MAGGLSENNEISNKISIILDSGASDHIINREDLTHNFTDLEKPLMISIAKNGVSITATKKGTLKVRSALGINGTLQDVLYCPDIPYNLLSVRKMQQAGFTIIFEQNGNVQIQDQRGNQLADIFTKPLAGPKFIEMREKLGLSA</sequence>
<dbReference type="Gene3D" id="2.40.70.10">
    <property type="entry name" value="Acid Proteases"/>
    <property type="match status" value="1"/>
</dbReference>
<gene>
    <name evidence="2" type="primary">GIP</name>
    <name evidence="2" type="ORF">EVAR_32005_1</name>
</gene>
<dbReference type="EMBL" id="BGZK01003164">
    <property type="protein sequence ID" value="GBP98554.1"/>
    <property type="molecule type" value="Genomic_DNA"/>
</dbReference>